<keyword evidence="3" id="KW-1185">Reference proteome</keyword>
<evidence type="ECO:0000313" key="3">
    <source>
        <dbReference type="Proteomes" id="UP000765509"/>
    </source>
</evidence>
<feature type="region of interest" description="Disordered" evidence="1">
    <location>
        <begin position="197"/>
        <end position="285"/>
    </location>
</feature>
<gene>
    <name evidence="2" type="ORF">O181_078090</name>
</gene>
<dbReference type="Proteomes" id="UP000765509">
    <property type="component" value="Unassembled WGS sequence"/>
</dbReference>
<accession>A0A9Q3IGL8</accession>
<organism evidence="2 3">
    <name type="scientific">Austropuccinia psidii MF-1</name>
    <dbReference type="NCBI Taxonomy" id="1389203"/>
    <lineage>
        <taxon>Eukaryota</taxon>
        <taxon>Fungi</taxon>
        <taxon>Dikarya</taxon>
        <taxon>Basidiomycota</taxon>
        <taxon>Pucciniomycotina</taxon>
        <taxon>Pucciniomycetes</taxon>
        <taxon>Pucciniales</taxon>
        <taxon>Sphaerophragmiaceae</taxon>
        <taxon>Austropuccinia</taxon>
    </lineage>
</organism>
<evidence type="ECO:0000256" key="1">
    <source>
        <dbReference type="SAM" id="MobiDB-lite"/>
    </source>
</evidence>
<comment type="caution">
    <text evidence="2">The sequence shown here is derived from an EMBL/GenBank/DDBJ whole genome shotgun (WGS) entry which is preliminary data.</text>
</comment>
<dbReference type="AlphaFoldDB" id="A0A9Q3IGL8"/>
<sequence>MSSKLNSICDSDHSDSPPSVLYGAGVFDNLRELSEENMPPTEMWDIKKTYNAFKSFRVIEPPCINCWKKGVPCAESATAGSPGATSITLGKEVGLRPTMISQTIPEDYGEASRRVKDLGWKLLLMNLQLLMPPLATPICLTICTVMITQNNKPEPITFGLINLDISNTLQEEKNMANSKAFEVVIFFTISELASATPKKSKQQLKPSQAPSTKKKAHPSRRDISAPPPGPCPRRNPNHMIMSETPEGFKATKCPKDTFPPFGPVFGSEPKSGQKPQRAQKHLSKL</sequence>
<dbReference type="EMBL" id="AVOT02042946">
    <property type="protein sequence ID" value="MBW0538375.1"/>
    <property type="molecule type" value="Genomic_DNA"/>
</dbReference>
<reference evidence="2" key="1">
    <citation type="submission" date="2021-03" db="EMBL/GenBank/DDBJ databases">
        <title>Draft genome sequence of rust myrtle Austropuccinia psidii MF-1, a brazilian biotype.</title>
        <authorList>
            <person name="Quecine M.C."/>
            <person name="Pachon D.M.R."/>
            <person name="Bonatelli M.L."/>
            <person name="Correr F.H."/>
            <person name="Franceschini L.M."/>
            <person name="Leite T.F."/>
            <person name="Margarido G.R.A."/>
            <person name="Almeida C.A."/>
            <person name="Ferrarezi J.A."/>
            <person name="Labate C.A."/>
        </authorList>
    </citation>
    <scope>NUCLEOTIDE SEQUENCE</scope>
    <source>
        <strain evidence="2">MF-1</strain>
    </source>
</reference>
<evidence type="ECO:0000313" key="2">
    <source>
        <dbReference type="EMBL" id="MBW0538375.1"/>
    </source>
</evidence>
<proteinExistence type="predicted"/>
<name>A0A9Q3IGL8_9BASI</name>
<protein>
    <submittedName>
        <fullName evidence="2">Uncharacterized protein</fullName>
    </submittedName>
</protein>